<dbReference type="EMBL" id="JAMWMR010000001">
    <property type="protein sequence ID" value="MCN9239278.1"/>
    <property type="molecule type" value="Genomic_DNA"/>
</dbReference>
<keyword evidence="3" id="KW-1185">Reference proteome</keyword>
<organism evidence="2 3">
    <name type="scientific">Streptomyces macrolidinus</name>
    <dbReference type="NCBI Taxonomy" id="2952607"/>
    <lineage>
        <taxon>Bacteria</taxon>
        <taxon>Bacillati</taxon>
        <taxon>Actinomycetota</taxon>
        <taxon>Actinomycetes</taxon>
        <taxon>Kitasatosporales</taxon>
        <taxon>Streptomycetaceae</taxon>
        <taxon>Streptomyces</taxon>
    </lineage>
</organism>
<gene>
    <name evidence="2" type="ORF">NGF19_00480</name>
</gene>
<comment type="caution">
    <text evidence="2">The sequence shown here is derived from an EMBL/GenBank/DDBJ whole genome shotgun (WGS) entry which is preliminary data.</text>
</comment>
<accession>A0ABT0Z698</accession>
<dbReference type="InterPro" id="IPR007278">
    <property type="entry name" value="DUF397"/>
</dbReference>
<evidence type="ECO:0000313" key="2">
    <source>
        <dbReference type="EMBL" id="MCN9239278.1"/>
    </source>
</evidence>
<name>A0ABT0Z698_9ACTN</name>
<protein>
    <submittedName>
        <fullName evidence="2">DUF397 domain-containing protein</fullName>
    </submittedName>
</protein>
<proteinExistence type="predicted"/>
<dbReference type="Proteomes" id="UP001523219">
    <property type="component" value="Unassembled WGS sequence"/>
</dbReference>
<reference evidence="2 3" key="1">
    <citation type="submission" date="2022-05" db="EMBL/GenBank/DDBJ databases">
        <title>Streptomyces sp. nov. RY43-2 isolated from soil of a peat swamp forest.</title>
        <authorList>
            <person name="Kanchanasin P."/>
            <person name="Tanasupawat S."/>
            <person name="Phongsopitanun W."/>
        </authorList>
    </citation>
    <scope>NUCLEOTIDE SEQUENCE [LARGE SCALE GENOMIC DNA]</scope>
    <source>
        <strain evidence="2 3">RY43-2</strain>
    </source>
</reference>
<dbReference type="RefSeq" id="WP_252421341.1">
    <property type="nucleotide sequence ID" value="NZ_JAMWMR010000001.1"/>
</dbReference>
<sequence>MSAGPEPTSKPMWFKSSYSGGNTTECVECAYAPHGTLVRDSKRAGGPVIAVPAQAWHSFVCALSRGEVGACR</sequence>
<feature type="domain" description="DUF397" evidence="1">
    <location>
        <begin position="13"/>
        <end position="62"/>
    </location>
</feature>
<dbReference type="Pfam" id="PF04149">
    <property type="entry name" value="DUF397"/>
    <property type="match status" value="1"/>
</dbReference>
<evidence type="ECO:0000313" key="3">
    <source>
        <dbReference type="Proteomes" id="UP001523219"/>
    </source>
</evidence>
<evidence type="ECO:0000259" key="1">
    <source>
        <dbReference type="Pfam" id="PF04149"/>
    </source>
</evidence>